<feature type="non-terminal residue" evidence="2">
    <location>
        <position position="131"/>
    </location>
</feature>
<gene>
    <name evidence="2" type="ORF">g.22437</name>
</gene>
<name>A0A1B6LYP4_9HEMI</name>
<feature type="compositionally biased region" description="Low complexity" evidence="1">
    <location>
        <begin position="85"/>
        <end position="96"/>
    </location>
</feature>
<feature type="compositionally biased region" description="Polar residues" evidence="1">
    <location>
        <begin position="51"/>
        <end position="65"/>
    </location>
</feature>
<protein>
    <submittedName>
        <fullName evidence="2">Uncharacterized protein</fullName>
    </submittedName>
</protein>
<evidence type="ECO:0000256" key="1">
    <source>
        <dbReference type="SAM" id="MobiDB-lite"/>
    </source>
</evidence>
<organism evidence="2">
    <name type="scientific">Graphocephala atropunctata</name>
    <dbReference type="NCBI Taxonomy" id="36148"/>
    <lineage>
        <taxon>Eukaryota</taxon>
        <taxon>Metazoa</taxon>
        <taxon>Ecdysozoa</taxon>
        <taxon>Arthropoda</taxon>
        <taxon>Hexapoda</taxon>
        <taxon>Insecta</taxon>
        <taxon>Pterygota</taxon>
        <taxon>Neoptera</taxon>
        <taxon>Paraneoptera</taxon>
        <taxon>Hemiptera</taxon>
        <taxon>Auchenorrhyncha</taxon>
        <taxon>Membracoidea</taxon>
        <taxon>Cicadellidae</taxon>
        <taxon>Cicadellinae</taxon>
        <taxon>Cicadellini</taxon>
        <taxon>Graphocephala</taxon>
    </lineage>
</organism>
<feature type="compositionally biased region" description="Polar residues" evidence="1">
    <location>
        <begin position="1"/>
        <end position="10"/>
    </location>
</feature>
<feature type="region of interest" description="Disordered" evidence="1">
    <location>
        <begin position="1"/>
        <end position="131"/>
    </location>
</feature>
<feature type="non-terminal residue" evidence="2">
    <location>
        <position position="1"/>
    </location>
</feature>
<sequence length="131" mass="14357">SPSFLTSTTHNKVHKSSEPSKRHNGTNGESKSLLSKSVLKSNKSKKYDNILNKNNSPSFLTSTTHNKVHKSSEPSKSNNGTNGESKSLLSKSVLKSNKSKKYDNTLNKNNSPSFLTSTTHNKVHKSSEPSK</sequence>
<dbReference type="EMBL" id="GEBQ01011237">
    <property type="protein sequence ID" value="JAT28740.1"/>
    <property type="molecule type" value="Transcribed_RNA"/>
</dbReference>
<reference evidence="2" key="1">
    <citation type="submission" date="2015-11" db="EMBL/GenBank/DDBJ databases">
        <title>De novo transcriptome assembly of four potential Pierce s Disease insect vectors from Arizona vineyards.</title>
        <authorList>
            <person name="Tassone E.E."/>
        </authorList>
    </citation>
    <scope>NUCLEOTIDE SEQUENCE</scope>
</reference>
<proteinExistence type="predicted"/>
<feature type="compositionally biased region" description="Low complexity" evidence="1">
    <location>
        <begin position="30"/>
        <end position="41"/>
    </location>
</feature>
<feature type="compositionally biased region" description="Polar residues" evidence="1">
    <location>
        <begin position="74"/>
        <end position="84"/>
    </location>
</feature>
<feature type="compositionally biased region" description="Polar residues" evidence="1">
    <location>
        <begin position="104"/>
        <end position="120"/>
    </location>
</feature>
<dbReference type="AlphaFoldDB" id="A0A1B6LYP4"/>
<accession>A0A1B6LYP4</accession>
<evidence type="ECO:0000313" key="2">
    <source>
        <dbReference type="EMBL" id="JAT28740.1"/>
    </source>
</evidence>